<keyword evidence="2" id="KW-1185">Reference proteome</keyword>
<sequence>MKVLRTYASPDKGVNINRILQQLVEIEMEKVVNNDKVNSPASHEKVTHGGDY</sequence>
<reference evidence="1 2" key="1">
    <citation type="journal article" date="2017" name="Genome Announc.">
        <title>Draft Genome Sequences of Four Alkaliphilic Bacteria Belonging to the Anaerobacillus Genus.</title>
        <authorList>
            <person name="Bassil N.M."/>
            <person name="Lloyd J.R."/>
        </authorList>
    </citation>
    <scope>NUCLEOTIDE SEQUENCE [LARGE SCALE GENOMIC DNA]</scope>
    <source>
        <strain evidence="1 2">NB2006</strain>
    </source>
</reference>
<organism evidence="1 2">
    <name type="scientific">Anaerobacillus isosaccharinicus</name>
    <dbReference type="NCBI Taxonomy" id="1532552"/>
    <lineage>
        <taxon>Bacteria</taxon>
        <taxon>Bacillati</taxon>
        <taxon>Bacillota</taxon>
        <taxon>Bacilli</taxon>
        <taxon>Bacillales</taxon>
        <taxon>Bacillaceae</taxon>
        <taxon>Anaerobacillus</taxon>
    </lineage>
</organism>
<dbReference type="RefSeq" id="WP_159432542.1">
    <property type="nucleotide sequence ID" value="NZ_CP063356.2"/>
</dbReference>
<proteinExistence type="predicted"/>
<evidence type="ECO:0000313" key="2">
    <source>
        <dbReference type="Proteomes" id="UP000180175"/>
    </source>
</evidence>
<protein>
    <submittedName>
        <fullName evidence="1">Uncharacterized protein</fullName>
    </submittedName>
</protein>
<gene>
    <name evidence="1" type="ORF">AWH56_010535</name>
</gene>
<dbReference type="Proteomes" id="UP000180175">
    <property type="component" value="Chromosome"/>
</dbReference>
<dbReference type="AlphaFoldDB" id="A0A7S7LBF9"/>
<reference evidence="1 2" key="2">
    <citation type="journal article" date="2019" name="Int. J. Syst. Evol. Microbiol.">
        <title>Anaerobacillus isosaccharinicus sp. nov., an alkaliphilic bacterium which degrades isosaccharinic acid.</title>
        <authorList>
            <person name="Bassil N.M."/>
            <person name="Lloyd J.R."/>
        </authorList>
    </citation>
    <scope>NUCLEOTIDE SEQUENCE [LARGE SCALE GENOMIC DNA]</scope>
    <source>
        <strain evidence="1 2">NB2006</strain>
    </source>
</reference>
<dbReference type="KEGG" id="aia:AWH56_010535"/>
<name>A0A7S7LBF9_9BACI</name>
<dbReference type="EMBL" id="CP063356">
    <property type="protein sequence ID" value="QOY37959.1"/>
    <property type="molecule type" value="Genomic_DNA"/>
</dbReference>
<accession>A0A7S7LBF9</accession>
<evidence type="ECO:0000313" key="1">
    <source>
        <dbReference type="EMBL" id="QOY37959.1"/>
    </source>
</evidence>